<dbReference type="Pfam" id="PF01381">
    <property type="entry name" value="HTH_3"/>
    <property type="match status" value="1"/>
</dbReference>
<dbReference type="Proteomes" id="UP000606776">
    <property type="component" value="Unassembled WGS sequence"/>
</dbReference>
<dbReference type="SMART" id="SM00530">
    <property type="entry name" value="HTH_XRE"/>
    <property type="match status" value="1"/>
</dbReference>
<feature type="domain" description="HTH cro/C1-type" evidence="1">
    <location>
        <begin position="16"/>
        <end position="72"/>
    </location>
</feature>
<proteinExistence type="predicted"/>
<evidence type="ECO:0000259" key="1">
    <source>
        <dbReference type="PROSITE" id="PS50943"/>
    </source>
</evidence>
<name>A0ABR9VCD2_9CYAN</name>
<keyword evidence="3" id="KW-1185">Reference proteome</keyword>
<dbReference type="InterPro" id="IPR001387">
    <property type="entry name" value="Cro/C1-type_HTH"/>
</dbReference>
<reference evidence="2 3" key="1">
    <citation type="submission" date="2020-10" db="EMBL/GenBank/DDBJ databases">
        <authorList>
            <person name="Castelo-Branco R."/>
            <person name="Eusebio N."/>
            <person name="Adriana R."/>
            <person name="Vieira A."/>
            <person name="Brugerolle De Fraissinette N."/>
            <person name="Rezende De Castro R."/>
            <person name="Schneider M.P."/>
            <person name="Vasconcelos V."/>
            <person name="Leao P.N."/>
        </authorList>
    </citation>
    <scope>NUCLEOTIDE SEQUENCE [LARGE SCALE GENOMIC DNA]</scope>
    <source>
        <strain evidence="2 3">LEGE 00250</strain>
    </source>
</reference>
<protein>
    <submittedName>
        <fullName evidence="2">Helix-turn-helix transcriptional regulator</fullName>
    </submittedName>
</protein>
<sequence>MTNEQKKQHQETRSVLRTLREKSGLSQEQLAVALGVGSSTLRRWENGGAEPSMTKKQWDILCNQLGKKFDELPDELAVQIEVHA</sequence>
<dbReference type="CDD" id="cd00093">
    <property type="entry name" value="HTH_XRE"/>
    <property type="match status" value="1"/>
</dbReference>
<organism evidence="2 3">
    <name type="scientific">Sphaerospermopsis aphanizomenoides LEGE 00250</name>
    <dbReference type="NCBI Taxonomy" id="2777972"/>
    <lineage>
        <taxon>Bacteria</taxon>
        <taxon>Bacillati</taxon>
        <taxon>Cyanobacteriota</taxon>
        <taxon>Cyanophyceae</taxon>
        <taxon>Nostocales</taxon>
        <taxon>Aphanizomenonaceae</taxon>
        <taxon>Sphaerospermopsis</taxon>
        <taxon>Sphaerospermopsis aphanizomenoides</taxon>
    </lineage>
</organism>
<dbReference type="PROSITE" id="PS50943">
    <property type="entry name" value="HTH_CROC1"/>
    <property type="match status" value="1"/>
</dbReference>
<evidence type="ECO:0000313" key="3">
    <source>
        <dbReference type="Proteomes" id="UP000606776"/>
    </source>
</evidence>
<dbReference type="EMBL" id="JADEWB010000026">
    <property type="protein sequence ID" value="MBE9235850.1"/>
    <property type="molecule type" value="Genomic_DNA"/>
</dbReference>
<evidence type="ECO:0000313" key="2">
    <source>
        <dbReference type="EMBL" id="MBE9235850.1"/>
    </source>
</evidence>
<comment type="caution">
    <text evidence="2">The sequence shown here is derived from an EMBL/GenBank/DDBJ whole genome shotgun (WGS) entry which is preliminary data.</text>
</comment>
<accession>A0ABR9VCD2</accession>
<gene>
    <name evidence="2" type="ORF">IQ227_07315</name>
</gene>
<dbReference type="Gene3D" id="1.10.260.40">
    <property type="entry name" value="lambda repressor-like DNA-binding domains"/>
    <property type="match status" value="1"/>
</dbReference>
<dbReference type="SUPFAM" id="SSF47413">
    <property type="entry name" value="lambda repressor-like DNA-binding domains"/>
    <property type="match status" value="1"/>
</dbReference>
<dbReference type="InterPro" id="IPR010982">
    <property type="entry name" value="Lambda_DNA-bd_dom_sf"/>
</dbReference>